<dbReference type="InterPro" id="IPR036926">
    <property type="entry name" value="Thymidate_synth/dCMP_Mease_sf"/>
</dbReference>
<dbReference type="EC" id="2.1.1.45" evidence="2"/>
<proteinExistence type="inferred from homology"/>
<dbReference type="GO" id="GO:0006231">
    <property type="term" value="P:dTMP biosynthetic process"/>
    <property type="evidence" value="ECO:0007669"/>
    <property type="project" value="InterPro"/>
</dbReference>
<evidence type="ECO:0000313" key="7">
    <source>
        <dbReference type="Proteomes" id="UP000221359"/>
    </source>
</evidence>
<keyword evidence="4" id="KW-0808">Transferase</keyword>
<dbReference type="InterPro" id="IPR023451">
    <property type="entry name" value="Thymidate_synth/dCMP_Mease_dom"/>
</dbReference>
<keyword evidence="3" id="KW-0489">Methyltransferase</keyword>
<keyword evidence="7" id="KW-1185">Reference proteome</keyword>
<dbReference type="GO" id="GO:0004799">
    <property type="term" value="F:thymidylate synthase activity"/>
    <property type="evidence" value="ECO:0007669"/>
    <property type="project" value="UniProtKB-EC"/>
</dbReference>
<dbReference type="Pfam" id="PF00303">
    <property type="entry name" value="Thymidylat_synt"/>
    <property type="match status" value="1"/>
</dbReference>
<dbReference type="PANTHER" id="PTHR11548">
    <property type="entry name" value="THYMIDYLATE SYNTHASE 1"/>
    <property type="match status" value="1"/>
</dbReference>
<gene>
    <name evidence="6" type="ORF">GMA2_72</name>
</gene>
<sequence>MFRYDSPGEAYFAILRQIVAQGQSVPSRAGGTFEIENFSCVFEDSSHAVQPARPNFSPLLGLMEGAQLVGSLARPRLMDTLWPKYAAYTDHHGDYGDRVGYGDQIQYVVDTLIKTPDSRRAILNLWQPLQDTQPGFTDYPCTLNIGFRIREDRLNMSVTMRSNDIWRGASSDFIQFSMLHQTVAALVGIEPGKYFHNAYSLHLYESDWEAASDSIKNFEKKSHDIVITPLAKPGWTYDQTQLECRRALAASKYEQPQTDMGKTIASLQFARQRKLFSVDE</sequence>
<protein>
    <recommendedName>
        <fullName evidence="2">thymidylate synthase</fullName>
        <ecNumber evidence="2">2.1.1.45</ecNumber>
    </recommendedName>
</protein>
<evidence type="ECO:0000313" key="6">
    <source>
        <dbReference type="EMBL" id="AKJ72610.1"/>
    </source>
</evidence>
<evidence type="ECO:0000256" key="2">
    <source>
        <dbReference type="ARBA" id="ARBA00011947"/>
    </source>
</evidence>
<evidence type="ECO:0000256" key="1">
    <source>
        <dbReference type="ARBA" id="ARBA00009972"/>
    </source>
</evidence>
<dbReference type="InterPro" id="IPR000398">
    <property type="entry name" value="Thymidylate_synthase"/>
</dbReference>
<dbReference type="Proteomes" id="UP000221359">
    <property type="component" value="Segment"/>
</dbReference>
<accession>A0A0K0N6Z8</accession>
<feature type="domain" description="Thymidylate synthase/dCMP hydroxymethylase" evidence="5">
    <location>
        <begin position="98"/>
        <end position="228"/>
    </location>
</feature>
<comment type="similarity">
    <text evidence="1">Belongs to the thymidylate synthase family.</text>
</comment>
<dbReference type="Gene3D" id="3.30.572.10">
    <property type="entry name" value="Thymidylate synthase/dCMP hydroxymethylase domain"/>
    <property type="match status" value="1"/>
</dbReference>
<reference evidence="6 7" key="1">
    <citation type="journal article" date="2015" name="PLoS ONE">
        <title>Lysis to Kill: Evaluation of the Lytic Abilities, and Genomics of Nine Bacteriophages Infective for Gordonia spp. and Their Potential Use in Activated Sludge Foam Biocontrol.</title>
        <authorList>
            <person name="Dyson Z.A."/>
            <person name="Tucci J."/>
            <person name="Seviour R.J."/>
            <person name="Petrovski S."/>
        </authorList>
    </citation>
    <scope>NUCLEOTIDE SEQUENCE [LARGE SCALE GENOMIC DNA]</scope>
</reference>
<dbReference type="PRINTS" id="PR00108">
    <property type="entry name" value="THYMDSNTHASE"/>
</dbReference>
<evidence type="ECO:0000256" key="3">
    <source>
        <dbReference type="ARBA" id="ARBA00022603"/>
    </source>
</evidence>
<dbReference type="InterPro" id="IPR045097">
    <property type="entry name" value="Thymidate_synth/dCMP_Mease"/>
</dbReference>
<dbReference type="SUPFAM" id="SSF55831">
    <property type="entry name" value="Thymidylate synthase/dCMP hydroxymethylase"/>
    <property type="match status" value="1"/>
</dbReference>
<evidence type="ECO:0000259" key="5">
    <source>
        <dbReference type="Pfam" id="PF00303"/>
    </source>
</evidence>
<dbReference type="EMBL" id="KR063281">
    <property type="protein sequence ID" value="AKJ72610.1"/>
    <property type="molecule type" value="Genomic_DNA"/>
</dbReference>
<dbReference type="GO" id="GO:0032259">
    <property type="term" value="P:methylation"/>
    <property type="evidence" value="ECO:0007669"/>
    <property type="project" value="UniProtKB-KW"/>
</dbReference>
<dbReference type="PANTHER" id="PTHR11548:SF1">
    <property type="entry name" value="THYMIDYLATE SYNTHASE 1"/>
    <property type="match status" value="1"/>
</dbReference>
<name>A0A0K0N6Z8_9CAUD</name>
<evidence type="ECO:0000256" key="4">
    <source>
        <dbReference type="ARBA" id="ARBA00022679"/>
    </source>
</evidence>
<organism evidence="6 7">
    <name type="scientific">Gordonia phage GMA2</name>
    <dbReference type="NCBI Taxonomy" id="1647283"/>
    <lineage>
        <taxon>Viruses</taxon>
        <taxon>Duplodnaviria</taxon>
        <taxon>Heunggongvirae</taxon>
        <taxon>Uroviricota</taxon>
        <taxon>Caudoviricetes</taxon>
        <taxon>Gimaduovirus</taxon>
        <taxon>Gimaduovirus GMA2</taxon>
    </lineage>
</organism>